<dbReference type="EMBL" id="MN740162">
    <property type="protein sequence ID" value="QHT91041.1"/>
    <property type="molecule type" value="Genomic_DNA"/>
</dbReference>
<proteinExistence type="predicted"/>
<accession>A0A6C0ID75</accession>
<dbReference type="AlphaFoldDB" id="A0A6C0ID75"/>
<sequence length="66" mass="7236">MGNKWFRTICNYILRYLGFEPSQDIIPIVNTEANDDNCIASCSDAILGLYESTSAEEVRAKSGSGS</sequence>
<evidence type="ECO:0000313" key="1">
    <source>
        <dbReference type="EMBL" id="QHT91041.1"/>
    </source>
</evidence>
<name>A0A6C0ID75_9ZZZZ</name>
<organism evidence="1">
    <name type="scientific">viral metagenome</name>
    <dbReference type="NCBI Taxonomy" id="1070528"/>
    <lineage>
        <taxon>unclassified sequences</taxon>
        <taxon>metagenomes</taxon>
        <taxon>organismal metagenomes</taxon>
    </lineage>
</organism>
<protein>
    <submittedName>
        <fullName evidence="1">Uncharacterized protein</fullName>
    </submittedName>
</protein>
<reference evidence="1" key="1">
    <citation type="journal article" date="2020" name="Nature">
        <title>Giant virus diversity and host interactions through global metagenomics.</title>
        <authorList>
            <person name="Schulz F."/>
            <person name="Roux S."/>
            <person name="Paez-Espino D."/>
            <person name="Jungbluth S."/>
            <person name="Walsh D.A."/>
            <person name="Denef V.J."/>
            <person name="McMahon K.D."/>
            <person name="Konstantinidis K.T."/>
            <person name="Eloe-Fadrosh E.A."/>
            <person name="Kyrpides N.C."/>
            <person name="Woyke T."/>
        </authorList>
    </citation>
    <scope>NUCLEOTIDE SEQUENCE</scope>
    <source>
        <strain evidence="1">GVMAG-M-3300023184-72</strain>
    </source>
</reference>